<dbReference type="EMBL" id="FOBH01000010">
    <property type="protein sequence ID" value="SEL41316.1"/>
    <property type="molecule type" value="Genomic_DNA"/>
</dbReference>
<evidence type="ECO:0000313" key="4">
    <source>
        <dbReference type="Proteomes" id="UP000198620"/>
    </source>
</evidence>
<feature type="signal peptide" evidence="1">
    <location>
        <begin position="1"/>
        <end position="22"/>
    </location>
</feature>
<feature type="chain" id="PRO_5011674488" evidence="1">
    <location>
        <begin position="23"/>
        <end position="259"/>
    </location>
</feature>
<proteinExistence type="predicted"/>
<evidence type="ECO:0000259" key="2">
    <source>
        <dbReference type="Pfam" id="PF07589"/>
    </source>
</evidence>
<feature type="domain" description="Ice-binding protein C-terminal" evidence="2">
    <location>
        <begin position="235"/>
        <end position="257"/>
    </location>
</feature>
<dbReference type="AlphaFoldDB" id="A0A1H7Q0F4"/>
<dbReference type="RefSeq" id="WP_090829173.1">
    <property type="nucleotide sequence ID" value="NZ_FOBH01000010.1"/>
</dbReference>
<reference evidence="3 4" key="1">
    <citation type="submission" date="2016-10" db="EMBL/GenBank/DDBJ databases">
        <authorList>
            <person name="de Groot N.N."/>
        </authorList>
    </citation>
    <scope>NUCLEOTIDE SEQUENCE [LARGE SCALE GENOMIC DNA]</scope>
    <source>
        <strain evidence="3 4">Nv1</strain>
    </source>
</reference>
<gene>
    <name evidence="3" type="ORF">SAMN05216387_11072</name>
</gene>
<keyword evidence="1" id="KW-0732">Signal</keyword>
<dbReference type="InterPro" id="IPR013424">
    <property type="entry name" value="Ice-binding_C"/>
</dbReference>
<accession>A0A1H7Q0F4</accession>
<keyword evidence="4" id="KW-1185">Reference proteome</keyword>
<dbReference type="Proteomes" id="UP000198620">
    <property type="component" value="Unassembled WGS sequence"/>
</dbReference>
<dbReference type="NCBIfam" id="TIGR02595">
    <property type="entry name" value="PEP_CTERM"/>
    <property type="match status" value="1"/>
</dbReference>
<name>A0A1H7Q0F4_9PROT</name>
<evidence type="ECO:0000313" key="3">
    <source>
        <dbReference type="EMBL" id="SEL41316.1"/>
    </source>
</evidence>
<evidence type="ECO:0000256" key="1">
    <source>
        <dbReference type="SAM" id="SignalP"/>
    </source>
</evidence>
<dbReference type="Pfam" id="PF07589">
    <property type="entry name" value="PEP-CTERM"/>
    <property type="match status" value="1"/>
</dbReference>
<organism evidence="3 4">
    <name type="scientific">Nitrosovibrio tenuis</name>
    <dbReference type="NCBI Taxonomy" id="1233"/>
    <lineage>
        <taxon>Bacteria</taxon>
        <taxon>Pseudomonadati</taxon>
        <taxon>Pseudomonadota</taxon>
        <taxon>Betaproteobacteria</taxon>
        <taxon>Nitrosomonadales</taxon>
        <taxon>Nitrosomonadaceae</taxon>
        <taxon>Nitrosovibrio</taxon>
    </lineage>
</organism>
<protein>
    <submittedName>
        <fullName evidence="3">PEP-CTERM protein-sorting domain-containing protein/MYXO-CTERM domain-containing protein</fullName>
    </submittedName>
</protein>
<dbReference type="OrthoDB" id="8544832at2"/>
<sequence>MKKLIVAGMVMAGSGLAGIATASVITWDTIQNSSSTVDNCSSNAGNSCTFNKGGDILKARAYSTNNDSGSGAFEKATISVYDGGIGVRNPDQSNEGSSPNHAIDNYGRDDVVVFEFGNALFHPTGFMIGWKNNDADIRAWIGGAGLGVGYDFTNAKFSDLSGLGFSLFSFNDVSTNVLTSFNTNLTGQYLIFAPALYNTGGADNKYDYFKISQIRSEPGILVVPPGDPKPQTGEVPEPGTAALVGIALAGFWMSRRRRS</sequence>